<sequence>MSYLSCACGIRTSWHTSTTSCQLFLGRSPLPLGKPVLRTRHSDVKQNFPTQWDGSIQITVAINGSTRTRQFHLPCGCKTSYGRTEYLLGRLHCVSNLKDLFLASPAVQPSPKLASNTTPSLCSVTRKHPQLYTATVIRKADNRTMGLEKPVDTDVIASGNPVGLTGHHPSAITDNASLDKLSDDFATFAGVSRLRGELARTSPDNMSLMKAPGSLSLTKPLPLTQPLHHAMLTKFTDTTNASYPNSLTLPQPSHGTMLTNITHTTNATNATNPRLFTLTQPSEDTALTTLGSNARRSGRHRRSAAVGGVRLRNTSLNLVDPLADSPFRVNALVISHPKHALIRERGNGNRMLMFRDGVVTMSTVSYKHRCQAVFRIQHFWDKNTGHVLSTMFHVESQSFLAVSPDTHDVIMVHKAAQHWGHQPSPPTVTLHSPSTDLERPPFSANSTDLRVNGSSALTTVSSSGLSVDSSTIDRRPISSNLSFDSPGSFDGPLTEFSGAEDSVDWPPHPTCLFVIINQSHVCIKPAIGYPHENLSFRHSDGRVVTVRDHTPWVFSFMSVRDTCNFLSSHEGLMRLRTAAYVIIFVQRLTD</sequence>
<dbReference type="Proteomes" id="UP001374579">
    <property type="component" value="Unassembled WGS sequence"/>
</dbReference>
<keyword evidence="3" id="KW-1185">Reference proteome</keyword>
<accession>A0AAN9BCN0</accession>
<evidence type="ECO:0000313" key="2">
    <source>
        <dbReference type="EMBL" id="KAK7102763.1"/>
    </source>
</evidence>
<evidence type="ECO:0000313" key="3">
    <source>
        <dbReference type="Proteomes" id="UP001374579"/>
    </source>
</evidence>
<protein>
    <submittedName>
        <fullName evidence="2">Uncharacterized protein</fullName>
    </submittedName>
</protein>
<gene>
    <name evidence="2" type="ORF">V1264_020943</name>
</gene>
<evidence type="ECO:0000256" key="1">
    <source>
        <dbReference type="SAM" id="MobiDB-lite"/>
    </source>
</evidence>
<name>A0AAN9BCN0_9CAEN</name>
<feature type="region of interest" description="Disordered" evidence="1">
    <location>
        <begin position="418"/>
        <end position="440"/>
    </location>
</feature>
<comment type="caution">
    <text evidence="2">The sequence shown here is derived from an EMBL/GenBank/DDBJ whole genome shotgun (WGS) entry which is preliminary data.</text>
</comment>
<reference evidence="2 3" key="1">
    <citation type="submission" date="2024-02" db="EMBL/GenBank/DDBJ databases">
        <title>Chromosome-scale genome assembly of the rough periwinkle Littorina saxatilis.</title>
        <authorList>
            <person name="De Jode A."/>
            <person name="Faria R."/>
            <person name="Formenti G."/>
            <person name="Sims Y."/>
            <person name="Smith T.P."/>
            <person name="Tracey A."/>
            <person name="Wood J.M.D."/>
            <person name="Zagrodzka Z.B."/>
            <person name="Johannesson K."/>
            <person name="Butlin R.K."/>
            <person name="Leder E.H."/>
        </authorList>
    </citation>
    <scope>NUCLEOTIDE SEQUENCE [LARGE SCALE GENOMIC DNA]</scope>
    <source>
        <strain evidence="2">Snail1</strain>
        <tissue evidence="2">Muscle</tissue>
    </source>
</reference>
<proteinExistence type="predicted"/>
<organism evidence="2 3">
    <name type="scientific">Littorina saxatilis</name>
    <dbReference type="NCBI Taxonomy" id="31220"/>
    <lineage>
        <taxon>Eukaryota</taxon>
        <taxon>Metazoa</taxon>
        <taxon>Spiralia</taxon>
        <taxon>Lophotrochozoa</taxon>
        <taxon>Mollusca</taxon>
        <taxon>Gastropoda</taxon>
        <taxon>Caenogastropoda</taxon>
        <taxon>Littorinimorpha</taxon>
        <taxon>Littorinoidea</taxon>
        <taxon>Littorinidae</taxon>
        <taxon>Littorina</taxon>
    </lineage>
</organism>
<dbReference type="AlphaFoldDB" id="A0AAN9BCN0"/>
<dbReference type="EMBL" id="JBAMIC010000010">
    <property type="protein sequence ID" value="KAK7102763.1"/>
    <property type="molecule type" value="Genomic_DNA"/>
</dbReference>